<dbReference type="PROSITE" id="PS50932">
    <property type="entry name" value="HTH_LACI_2"/>
    <property type="match status" value="1"/>
</dbReference>
<evidence type="ECO:0000313" key="6">
    <source>
        <dbReference type="Proteomes" id="UP001197247"/>
    </source>
</evidence>
<dbReference type="Pfam" id="PF13377">
    <property type="entry name" value="Peripla_BP_3"/>
    <property type="match status" value="1"/>
</dbReference>
<dbReference type="SUPFAM" id="SSF53822">
    <property type="entry name" value="Periplasmic binding protein-like I"/>
    <property type="match status" value="1"/>
</dbReference>
<organism evidence="5 6">
    <name type="scientific">Kineosporia corallincola</name>
    <dbReference type="NCBI Taxonomy" id="2835133"/>
    <lineage>
        <taxon>Bacteria</taxon>
        <taxon>Bacillati</taxon>
        <taxon>Actinomycetota</taxon>
        <taxon>Actinomycetes</taxon>
        <taxon>Kineosporiales</taxon>
        <taxon>Kineosporiaceae</taxon>
        <taxon>Kineosporia</taxon>
    </lineage>
</organism>
<evidence type="ECO:0000256" key="3">
    <source>
        <dbReference type="ARBA" id="ARBA00023163"/>
    </source>
</evidence>
<dbReference type="EMBL" id="JAHBAY010000023">
    <property type="protein sequence ID" value="MBT0774051.1"/>
    <property type="molecule type" value="Genomic_DNA"/>
</dbReference>
<sequence>MGPSVSVKDVAAAAGVSVGTVSNVLNRPDRVGAATRSRVEAAIEQLGFVRNESARHLRAGASRTIGFLVLDAANPFFTDVARGVEEAARDAGLAVFLCNSDNLRQREHDYMELLFEQRVRGVLVTPVDPGGVDASLPPGVGVPVVLVDRTGGDRYCSVSVDDVYGGRLAGEYLTESGHERIAFVGGPDSVGQVQDRLSGFRDAVRASARDTTLTELPTAALTVAEGRAAGQRLAGMPASRRPTAAFCANDLLALGLLQEMTRLRIRVPEDLAIVGYDDIEFAAAAAVPLTSVRQPRHQIGRTAAELLAEETAALEGGVRGGHRHRQVVYLPELIVRESTVRVS</sequence>
<gene>
    <name evidence="5" type="ORF">KIH74_34215</name>
</gene>
<comment type="caution">
    <text evidence="5">The sequence shown here is derived from an EMBL/GenBank/DDBJ whole genome shotgun (WGS) entry which is preliminary data.</text>
</comment>
<dbReference type="InterPro" id="IPR000843">
    <property type="entry name" value="HTH_LacI"/>
</dbReference>
<evidence type="ECO:0000313" key="5">
    <source>
        <dbReference type="EMBL" id="MBT0774051.1"/>
    </source>
</evidence>
<dbReference type="Gene3D" id="1.10.260.40">
    <property type="entry name" value="lambda repressor-like DNA-binding domains"/>
    <property type="match status" value="1"/>
</dbReference>
<dbReference type="InterPro" id="IPR028082">
    <property type="entry name" value="Peripla_BP_I"/>
</dbReference>
<dbReference type="Proteomes" id="UP001197247">
    <property type="component" value="Unassembled WGS sequence"/>
</dbReference>
<evidence type="ECO:0000259" key="4">
    <source>
        <dbReference type="PROSITE" id="PS50932"/>
    </source>
</evidence>
<dbReference type="PANTHER" id="PTHR30146">
    <property type="entry name" value="LACI-RELATED TRANSCRIPTIONAL REPRESSOR"/>
    <property type="match status" value="1"/>
</dbReference>
<accession>A0ABS5TTD4</accession>
<evidence type="ECO:0000256" key="2">
    <source>
        <dbReference type="ARBA" id="ARBA00023125"/>
    </source>
</evidence>
<dbReference type="SMART" id="SM00354">
    <property type="entry name" value="HTH_LACI"/>
    <property type="match status" value="1"/>
</dbReference>
<dbReference type="Gene3D" id="3.40.50.2300">
    <property type="match status" value="2"/>
</dbReference>
<dbReference type="GO" id="GO:0003677">
    <property type="term" value="F:DNA binding"/>
    <property type="evidence" value="ECO:0007669"/>
    <property type="project" value="UniProtKB-KW"/>
</dbReference>
<keyword evidence="1" id="KW-0805">Transcription regulation</keyword>
<protein>
    <submittedName>
        <fullName evidence="5">LacI family DNA-binding transcriptional regulator</fullName>
    </submittedName>
</protein>
<name>A0ABS5TTD4_9ACTN</name>
<reference evidence="5 6" key="1">
    <citation type="submission" date="2021-05" db="EMBL/GenBank/DDBJ databases">
        <title>Kineosporia and Streptomyces sp. nov. two new marine actinobacteria isolated from Coral.</title>
        <authorList>
            <person name="Buangrab K."/>
            <person name="Sutthacheep M."/>
            <person name="Yeemin T."/>
            <person name="Harunari E."/>
            <person name="Igarashi Y."/>
            <person name="Kanchanasin P."/>
            <person name="Tanasupawat S."/>
            <person name="Phongsopitanun W."/>
        </authorList>
    </citation>
    <scope>NUCLEOTIDE SEQUENCE [LARGE SCALE GENOMIC DNA]</scope>
    <source>
        <strain evidence="5 6">J2-2</strain>
    </source>
</reference>
<dbReference type="PROSITE" id="PS00356">
    <property type="entry name" value="HTH_LACI_1"/>
    <property type="match status" value="1"/>
</dbReference>
<proteinExistence type="predicted"/>
<keyword evidence="6" id="KW-1185">Reference proteome</keyword>
<dbReference type="InterPro" id="IPR046335">
    <property type="entry name" value="LacI/GalR-like_sensor"/>
</dbReference>
<dbReference type="CDD" id="cd01392">
    <property type="entry name" value="HTH_LacI"/>
    <property type="match status" value="1"/>
</dbReference>
<evidence type="ECO:0000256" key="1">
    <source>
        <dbReference type="ARBA" id="ARBA00023015"/>
    </source>
</evidence>
<dbReference type="Pfam" id="PF00356">
    <property type="entry name" value="LacI"/>
    <property type="match status" value="1"/>
</dbReference>
<dbReference type="SUPFAM" id="SSF47413">
    <property type="entry name" value="lambda repressor-like DNA-binding domains"/>
    <property type="match status" value="1"/>
</dbReference>
<keyword evidence="2 5" id="KW-0238">DNA-binding</keyword>
<dbReference type="InterPro" id="IPR010982">
    <property type="entry name" value="Lambda_DNA-bd_dom_sf"/>
</dbReference>
<keyword evidence="3" id="KW-0804">Transcription</keyword>
<dbReference type="PANTHER" id="PTHR30146:SF109">
    <property type="entry name" value="HTH-TYPE TRANSCRIPTIONAL REGULATOR GALS"/>
    <property type="match status" value="1"/>
</dbReference>
<feature type="domain" description="HTH lacI-type" evidence="4">
    <location>
        <begin position="5"/>
        <end position="59"/>
    </location>
</feature>